<reference evidence="1" key="1">
    <citation type="submission" date="2020-02" db="EMBL/GenBank/DDBJ databases">
        <authorList>
            <person name="Meier V. D."/>
        </authorList>
    </citation>
    <scope>NUCLEOTIDE SEQUENCE</scope>
    <source>
        <strain evidence="1">AVDCRST_MAG22</strain>
    </source>
</reference>
<gene>
    <name evidence="1" type="ORF">AVDCRST_MAG22-3227</name>
</gene>
<organism evidence="1">
    <name type="scientific">uncultured Rubrobacteraceae bacterium</name>
    <dbReference type="NCBI Taxonomy" id="349277"/>
    <lineage>
        <taxon>Bacteria</taxon>
        <taxon>Bacillati</taxon>
        <taxon>Actinomycetota</taxon>
        <taxon>Rubrobacteria</taxon>
        <taxon>Rubrobacterales</taxon>
        <taxon>Rubrobacteraceae</taxon>
        <taxon>environmental samples</taxon>
    </lineage>
</organism>
<dbReference type="EMBL" id="CADCUV010000152">
    <property type="protein sequence ID" value="CAA9430439.1"/>
    <property type="molecule type" value="Genomic_DNA"/>
</dbReference>
<sequence length="41" mass="4439">MVRHPLAHASALRYCPTMLGGTEEAARLMEAGERDGAERAL</sequence>
<protein>
    <submittedName>
        <fullName evidence="1">Uncharacterized protein</fullName>
    </submittedName>
</protein>
<accession>A0A6J4Q195</accession>
<dbReference type="AlphaFoldDB" id="A0A6J4Q195"/>
<name>A0A6J4Q195_9ACTN</name>
<feature type="non-terminal residue" evidence="1">
    <location>
        <position position="41"/>
    </location>
</feature>
<evidence type="ECO:0000313" key="1">
    <source>
        <dbReference type="EMBL" id="CAA9430439.1"/>
    </source>
</evidence>
<proteinExistence type="predicted"/>